<dbReference type="Pfam" id="PF03547">
    <property type="entry name" value="Mem_trans"/>
    <property type="match status" value="2"/>
</dbReference>
<protein>
    <recommendedName>
        <fullName evidence="11">AEC family transporter</fullName>
    </recommendedName>
</protein>
<dbReference type="InterPro" id="IPR004776">
    <property type="entry name" value="Mem_transp_PIN-like"/>
</dbReference>
<keyword evidence="7 8" id="KW-0472">Membrane</keyword>
<feature type="transmembrane region" description="Helical" evidence="8">
    <location>
        <begin position="100"/>
        <end position="122"/>
    </location>
</feature>
<name>A0A1T4Q6G0_9BACT</name>
<accession>A0A1T4Q6G0</accession>
<evidence type="ECO:0000256" key="5">
    <source>
        <dbReference type="ARBA" id="ARBA00022692"/>
    </source>
</evidence>
<dbReference type="EMBL" id="FUWR01000012">
    <property type="protein sequence ID" value="SJZ99289.1"/>
    <property type="molecule type" value="Genomic_DNA"/>
</dbReference>
<feature type="transmembrane region" description="Helical" evidence="8">
    <location>
        <begin position="39"/>
        <end position="57"/>
    </location>
</feature>
<proteinExistence type="inferred from homology"/>
<evidence type="ECO:0000256" key="7">
    <source>
        <dbReference type="ARBA" id="ARBA00023136"/>
    </source>
</evidence>
<keyword evidence="3" id="KW-0813">Transport</keyword>
<sequence length="326" mass="35298">MFSNQNFLIISAVIPSFAIAFAGFWLGRLDTKRELNQKSISNLVYYFLVPSLIFSSTHKRAFDPSEFSLLFVSAIAMIALMVPVALLLKRRAGVQRNGFILPLIFMNTGNISLPIALLMFGNEGLSKSIIFHLANIFVLYSAGVFLVSGQTDLKQFLKIPALYAMIAGVAAATLPLPEALKPALYFAGKLTDILGYGAIPLLIVNLGYSMSDIRLETLKTGITGGMIRLIGGPLLGIGLVLFWRMIGWTPVDPTLDPLIWLGYRTSEAVIILNASMPGPVMAYLLNLKYDNCPEQAAAMVAVGTLGGIITIPLVLQLISTLIMKAG</sequence>
<feature type="transmembrane region" description="Helical" evidence="8">
    <location>
        <begin position="69"/>
        <end position="88"/>
    </location>
</feature>
<keyword evidence="5 8" id="KW-0812">Transmembrane</keyword>
<dbReference type="RefSeq" id="WP_078790528.1">
    <property type="nucleotide sequence ID" value="NZ_FUWR01000012.1"/>
</dbReference>
<dbReference type="AlphaFoldDB" id="A0A1T4Q6G0"/>
<dbReference type="OrthoDB" id="3238001at2"/>
<evidence type="ECO:0000256" key="3">
    <source>
        <dbReference type="ARBA" id="ARBA00022448"/>
    </source>
</evidence>
<evidence type="ECO:0000256" key="6">
    <source>
        <dbReference type="ARBA" id="ARBA00022989"/>
    </source>
</evidence>
<reference evidence="10" key="1">
    <citation type="submission" date="2017-02" db="EMBL/GenBank/DDBJ databases">
        <authorList>
            <person name="Varghese N."/>
            <person name="Submissions S."/>
        </authorList>
    </citation>
    <scope>NUCLEOTIDE SEQUENCE [LARGE SCALE GENOMIC DNA]</scope>
    <source>
        <strain evidence="10">ATCC BAA-34</strain>
    </source>
</reference>
<dbReference type="STRING" id="115783.SAMN02745119_02255"/>
<dbReference type="Gene3D" id="1.20.1530.20">
    <property type="match status" value="1"/>
</dbReference>
<comment type="similarity">
    <text evidence="2">Belongs to the auxin efflux carrier (TC 2.A.69) family.</text>
</comment>
<comment type="subcellular location">
    <subcellularLocation>
        <location evidence="1">Cell membrane</location>
        <topology evidence="1">Multi-pass membrane protein</topology>
    </subcellularLocation>
</comment>
<feature type="transmembrane region" description="Helical" evidence="8">
    <location>
        <begin position="183"/>
        <end position="208"/>
    </location>
</feature>
<keyword evidence="6 8" id="KW-1133">Transmembrane helix</keyword>
<keyword evidence="4" id="KW-1003">Cell membrane</keyword>
<evidence type="ECO:0000256" key="4">
    <source>
        <dbReference type="ARBA" id="ARBA00022475"/>
    </source>
</evidence>
<organism evidence="9 10">
    <name type="scientific">Trichlorobacter thiogenes</name>
    <dbReference type="NCBI Taxonomy" id="115783"/>
    <lineage>
        <taxon>Bacteria</taxon>
        <taxon>Pseudomonadati</taxon>
        <taxon>Thermodesulfobacteriota</taxon>
        <taxon>Desulfuromonadia</taxon>
        <taxon>Geobacterales</taxon>
        <taxon>Geobacteraceae</taxon>
        <taxon>Trichlorobacter</taxon>
    </lineage>
</organism>
<feature type="transmembrane region" description="Helical" evidence="8">
    <location>
        <begin position="297"/>
        <end position="323"/>
    </location>
</feature>
<feature type="transmembrane region" description="Helical" evidence="8">
    <location>
        <begin position="6"/>
        <end position="27"/>
    </location>
</feature>
<dbReference type="PANTHER" id="PTHR36838:SF1">
    <property type="entry name" value="SLR1864 PROTEIN"/>
    <property type="match status" value="1"/>
</dbReference>
<dbReference type="GO" id="GO:0005886">
    <property type="term" value="C:plasma membrane"/>
    <property type="evidence" value="ECO:0007669"/>
    <property type="project" value="UniProtKB-SubCell"/>
</dbReference>
<feature type="transmembrane region" description="Helical" evidence="8">
    <location>
        <begin position="128"/>
        <end position="147"/>
    </location>
</feature>
<feature type="transmembrane region" description="Helical" evidence="8">
    <location>
        <begin position="159"/>
        <end position="177"/>
    </location>
</feature>
<feature type="transmembrane region" description="Helical" evidence="8">
    <location>
        <begin position="229"/>
        <end position="248"/>
    </location>
</feature>
<dbReference type="GO" id="GO:0055085">
    <property type="term" value="P:transmembrane transport"/>
    <property type="evidence" value="ECO:0007669"/>
    <property type="project" value="InterPro"/>
</dbReference>
<dbReference type="InterPro" id="IPR038770">
    <property type="entry name" value="Na+/solute_symporter_sf"/>
</dbReference>
<evidence type="ECO:0000256" key="2">
    <source>
        <dbReference type="ARBA" id="ARBA00010145"/>
    </source>
</evidence>
<evidence type="ECO:0000313" key="9">
    <source>
        <dbReference type="EMBL" id="SJZ99289.1"/>
    </source>
</evidence>
<evidence type="ECO:0000256" key="8">
    <source>
        <dbReference type="SAM" id="Phobius"/>
    </source>
</evidence>
<evidence type="ECO:0008006" key="11">
    <source>
        <dbReference type="Google" id="ProtNLM"/>
    </source>
</evidence>
<keyword evidence="10" id="KW-1185">Reference proteome</keyword>
<dbReference type="Proteomes" id="UP000190102">
    <property type="component" value="Unassembled WGS sequence"/>
</dbReference>
<evidence type="ECO:0000256" key="1">
    <source>
        <dbReference type="ARBA" id="ARBA00004651"/>
    </source>
</evidence>
<evidence type="ECO:0000313" key="10">
    <source>
        <dbReference type="Proteomes" id="UP000190102"/>
    </source>
</evidence>
<gene>
    <name evidence="9" type="ORF">SAMN02745119_02255</name>
</gene>
<feature type="transmembrane region" description="Helical" evidence="8">
    <location>
        <begin position="268"/>
        <end position="285"/>
    </location>
</feature>
<dbReference type="PANTHER" id="PTHR36838">
    <property type="entry name" value="AUXIN EFFLUX CARRIER FAMILY PROTEIN"/>
    <property type="match status" value="1"/>
</dbReference>